<dbReference type="Proteomes" id="UP001610063">
    <property type="component" value="Unassembled WGS sequence"/>
</dbReference>
<accession>A0ABW7N2J1</accession>
<reference evidence="1 2" key="1">
    <citation type="journal article" date="2013" name="Int. J. Syst. Evol. Microbiol.">
        <title>Marinoscillum luteum sp. nov., isolated from marine sediment.</title>
        <authorList>
            <person name="Cha I.T."/>
            <person name="Park S.J."/>
            <person name="Kim S.J."/>
            <person name="Kim J.G."/>
            <person name="Jung M.Y."/>
            <person name="Shin K.S."/>
            <person name="Kwon K.K."/>
            <person name="Yang S.H."/>
            <person name="Seo Y.S."/>
            <person name="Rhee S.K."/>
        </authorList>
    </citation>
    <scope>NUCLEOTIDE SEQUENCE [LARGE SCALE GENOMIC DNA]</scope>
    <source>
        <strain evidence="1 2">KCTC 23939</strain>
    </source>
</reference>
<evidence type="ECO:0000313" key="2">
    <source>
        <dbReference type="Proteomes" id="UP001610063"/>
    </source>
</evidence>
<name>A0ABW7N2J1_9BACT</name>
<sequence>MTEKEIQNYIWKNRANWRDLICEADFSEKPSHSDESSILTLDAQNLIYSNVISRLEQLYEEVIDLELFGIEVSLSKKQDSTIRADFLGMRPGAPGISIIELKKSKQTEREAFTELLAYSNHINSLFPTHTKDDTLLVLIAPFKVRTVREAFLQTLLFEKKRVFVLIPEFENDKVDSLRLKPYIPSFDEVVNLSEAAFAKRNFDVRVIVWYDTPEFWNNEEGETGKAEDPTDWQIALMNSVSAHAAQLMEEKQIHGFVYTSQSWPEIKMPLPNSLVLVGLNPYKVANDLYYLENFKDIKLKDIPTIGSFNTPDLRAYISGLNSKDNNEIHENENYVEWLNMVWESHLYRIGMEVVRLVNLNVHESEVMTDRGIMTWEDYESNFIENIACFNYDIRPTGLIRELFWETTRIDYNYWRANKEHPIQGDIFNWAAETLISHSFFSEFLDRMFGDPHGIRDLEDEIEDDGED</sequence>
<comment type="caution">
    <text evidence="1">The sequence shown here is derived from an EMBL/GenBank/DDBJ whole genome shotgun (WGS) entry which is preliminary data.</text>
</comment>
<proteinExistence type="predicted"/>
<evidence type="ECO:0000313" key="1">
    <source>
        <dbReference type="EMBL" id="MFH6981887.1"/>
    </source>
</evidence>
<gene>
    <name evidence="1" type="ORF">ACHKAR_00480</name>
</gene>
<dbReference type="RefSeq" id="WP_395415730.1">
    <property type="nucleotide sequence ID" value="NZ_JBIPKE010000007.1"/>
</dbReference>
<protein>
    <submittedName>
        <fullName evidence="1">Uncharacterized protein</fullName>
    </submittedName>
</protein>
<organism evidence="1 2">
    <name type="scientific">Marinoscillum luteum</name>
    <dbReference type="NCBI Taxonomy" id="861051"/>
    <lineage>
        <taxon>Bacteria</taxon>
        <taxon>Pseudomonadati</taxon>
        <taxon>Bacteroidota</taxon>
        <taxon>Cytophagia</taxon>
        <taxon>Cytophagales</taxon>
        <taxon>Reichenbachiellaceae</taxon>
        <taxon>Marinoscillum</taxon>
    </lineage>
</organism>
<dbReference type="EMBL" id="JBIPKE010000007">
    <property type="protein sequence ID" value="MFH6981887.1"/>
    <property type="molecule type" value="Genomic_DNA"/>
</dbReference>
<keyword evidence="2" id="KW-1185">Reference proteome</keyword>